<feature type="transmembrane region" description="Helical" evidence="1">
    <location>
        <begin position="74"/>
        <end position="94"/>
    </location>
</feature>
<feature type="domain" description="GGDEF" evidence="2">
    <location>
        <begin position="209"/>
        <end position="330"/>
    </location>
</feature>
<reference evidence="3" key="1">
    <citation type="submission" date="2022-10" db="EMBL/GenBank/DDBJ databases">
        <title>The WGS of Solirubrobacter sp. CPCC 204708.</title>
        <authorList>
            <person name="Jiang Z."/>
        </authorList>
    </citation>
    <scope>NUCLEOTIDE SEQUENCE</scope>
    <source>
        <strain evidence="3">CPCC 204708</strain>
    </source>
</reference>
<evidence type="ECO:0000256" key="1">
    <source>
        <dbReference type="SAM" id="Phobius"/>
    </source>
</evidence>
<accession>A0ABT4RFS5</accession>
<feature type="transmembrane region" description="Helical" evidence="1">
    <location>
        <begin position="47"/>
        <end position="67"/>
    </location>
</feature>
<dbReference type="PANTHER" id="PTHR45138">
    <property type="entry name" value="REGULATORY COMPONENTS OF SENSORY TRANSDUCTION SYSTEM"/>
    <property type="match status" value="1"/>
</dbReference>
<dbReference type="SMART" id="SM00267">
    <property type="entry name" value="GGDEF"/>
    <property type="match status" value="1"/>
</dbReference>
<sequence>MEAIRRLTGAAVADERPLAGRLVGWMFAAGAVLSTLLPLLPGAEGEVLTPTFPLVIIGLIWGLHAALRKDWRATSGWVFHAATIAGVLCIAAAVHDTGGVSSPARFLLLLAIVYSAYFFPAREAWPYFPLTLIIHALPFAYDPDALANSLLGELLILVPCYWLLTFLLISGKRGMIELRAQADAQARQDPLTGIANRRALVEAIQSQHGDVGLLVLDVDDFKRINTLYGHPGGDRALVFVAEALRASSRAVDVPARLGGDEFALLAPGIDAAGMAALAERLMREIRFGELVRISAGWVIGPANPDQLLLEADEALRAAKREGKNRALAYS</sequence>
<keyword evidence="1" id="KW-0812">Transmembrane</keyword>
<comment type="caution">
    <text evidence="3">The sequence shown here is derived from an EMBL/GenBank/DDBJ whole genome shotgun (WGS) entry which is preliminary data.</text>
</comment>
<dbReference type="PANTHER" id="PTHR45138:SF9">
    <property type="entry name" value="DIGUANYLATE CYCLASE DGCM-RELATED"/>
    <property type="match status" value="1"/>
</dbReference>
<dbReference type="InterPro" id="IPR029787">
    <property type="entry name" value="Nucleotide_cyclase"/>
</dbReference>
<dbReference type="RefSeq" id="WP_202955674.1">
    <property type="nucleotide sequence ID" value="NZ_JAPCID010000009.1"/>
</dbReference>
<feature type="transmembrane region" description="Helical" evidence="1">
    <location>
        <begin position="124"/>
        <end position="141"/>
    </location>
</feature>
<name>A0ABT4RFS5_9ACTN</name>
<evidence type="ECO:0000313" key="3">
    <source>
        <dbReference type="EMBL" id="MDA0137338.1"/>
    </source>
</evidence>
<keyword evidence="1" id="KW-0472">Membrane</keyword>
<evidence type="ECO:0000259" key="2">
    <source>
        <dbReference type="PROSITE" id="PS50887"/>
    </source>
</evidence>
<dbReference type="InterPro" id="IPR043128">
    <property type="entry name" value="Rev_trsase/Diguanyl_cyclase"/>
</dbReference>
<dbReference type="EMBL" id="JAPCID010000009">
    <property type="protein sequence ID" value="MDA0137338.1"/>
    <property type="molecule type" value="Genomic_DNA"/>
</dbReference>
<dbReference type="Gene3D" id="3.30.70.270">
    <property type="match status" value="1"/>
</dbReference>
<dbReference type="SUPFAM" id="SSF55073">
    <property type="entry name" value="Nucleotide cyclase"/>
    <property type="match status" value="1"/>
</dbReference>
<feature type="transmembrane region" description="Helical" evidence="1">
    <location>
        <begin position="100"/>
        <end position="117"/>
    </location>
</feature>
<gene>
    <name evidence="3" type="ORF">OJ962_07525</name>
</gene>
<proteinExistence type="predicted"/>
<protein>
    <submittedName>
        <fullName evidence="3">GGDEF domain-containing protein</fullName>
    </submittedName>
</protein>
<dbReference type="NCBIfam" id="TIGR00254">
    <property type="entry name" value="GGDEF"/>
    <property type="match status" value="1"/>
</dbReference>
<feature type="transmembrane region" description="Helical" evidence="1">
    <location>
        <begin position="147"/>
        <end position="169"/>
    </location>
</feature>
<evidence type="ECO:0000313" key="4">
    <source>
        <dbReference type="Proteomes" id="UP001147700"/>
    </source>
</evidence>
<dbReference type="InterPro" id="IPR000160">
    <property type="entry name" value="GGDEF_dom"/>
</dbReference>
<dbReference type="Pfam" id="PF00990">
    <property type="entry name" value="GGDEF"/>
    <property type="match status" value="1"/>
</dbReference>
<dbReference type="InterPro" id="IPR050469">
    <property type="entry name" value="Diguanylate_Cyclase"/>
</dbReference>
<dbReference type="PROSITE" id="PS50887">
    <property type="entry name" value="GGDEF"/>
    <property type="match status" value="1"/>
</dbReference>
<keyword evidence="4" id="KW-1185">Reference proteome</keyword>
<keyword evidence="1" id="KW-1133">Transmembrane helix</keyword>
<organism evidence="3 4">
    <name type="scientific">Solirubrobacter deserti</name>
    <dbReference type="NCBI Taxonomy" id="2282478"/>
    <lineage>
        <taxon>Bacteria</taxon>
        <taxon>Bacillati</taxon>
        <taxon>Actinomycetota</taxon>
        <taxon>Thermoleophilia</taxon>
        <taxon>Solirubrobacterales</taxon>
        <taxon>Solirubrobacteraceae</taxon>
        <taxon>Solirubrobacter</taxon>
    </lineage>
</organism>
<dbReference type="CDD" id="cd01949">
    <property type="entry name" value="GGDEF"/>
    <property type="match status" value="1"/>
</dbReference>
<feature type="transmembrane region" description="Helical" evidence="1">
    <location>
        <begin position="22"/>
        <end position="41"/>
    </location>
</feature>
<dbReference type="Proteomes" id="UP001147700">
    <property type="component" value="Unassembled WGS sequence"/>
</dbReference>